<feature type="transmembrane region" description="Helical" evidence="2">
    <location>
        <begin position="7"/>
        <end position="25"/>
    </location>
</feature>
<evidence type="ECO:0000313" key="3">
    <source>
        <dbReference type="EMBL" id="CAE6942124.1"/>
    </source>
</evidence>
<keyword evidence="2" id="KW-0472">Membrane</keyword>
<dbReference type="EMBL" id="CAJNDS010000067">
    <property type="protein sequence ID" value="CAE6942124.1"/>
    <property type="molecule type" value="Genomic_DNA"/>
</dbReference>
<reference evidence="3" key="1">
    <citation type="submission" date="2021-02" db="EMBL/GenBank/DDBJ databases">
        <authorList>
            <person name="Dougan E. K."/>
            <person name="Rhodes N."/>
            <person name="Thang M."/>
            <person name="Chan C."/>
        </authorList>
    </citation>
    <scope>NUCLEOTIDE SEQUENCE</scope>
</reference>
<sequence>MVSSTQLLTYGSLVAVAIAFVAARWSQWAELEAAVDDFAAQLFEYLKTDAVAFALPAAYARWVLPAPWAKPEPWPVKVLAAGALGTVALISLTGARRAAAEGTFQVSDFANLFVLHIGSYSVAPLLAREWLPLISVVVIVLVLLTGLHTEMVLETVQAVTALFAAYVAHDRFGLRWHSFLLVGVGGAVLVPYLASVFKSLLPFHELVAAYHTVEGIVGTRRFEEEVCELLVVTAYVQVSLGYVGIWYMRHGQARTNLLLDVADGKLEAWSFLQHVGEYMWAVAAPYMMQRTIMETANALSLYAFLCKVDQHVRVDTFFSGGDFAYNRLEVALESDHTVEAYAESVTELMSDCYSIIEKKLFGFPNILLMSDTLLRQPALMMAVLPVSIGLDFGRARAFAILTSNIERLTKHLRTRMSRRKKIEEHDVKHAETISRTGSASLVASRWEDLAGEIFQLTAWRKCLVSSRLYLNWIYYQNIVGVGIECAMARMMELGSISAADLGVYASVIEDSIDFLLTRYREDARLAQMSTNQERLLELHTRLATFRQRLQESRGSATDGYCTFRSDEGNLMFKDLTYHRNGTARVKLDLELKQGKVYAVTGPNGAGTLVLFCWVAVSSFVPQRQEYPVAQLQLESSRVVLASAVLAVEMTTPARVRRFAMLSACAQRMPLPSGLMVEGSMVMPLGELAEVPQRPYHPFHVQPLAWLLNEASLAALSSEELDRHEARVQVSARLGFKSSQESDAQGLTTEELRQERKAPWHPFSDPGLPRSISKKISGCELGILRGLGFRVTV</sequence>
<dbReference type="AlphaFoldDB" id="A0A812H829"/>
<keyword evidence="4" id="KW-1185">Reference proteome</keyword>
<keyword evidence="2" id="KW-1133">Transmembrane helix</keyword>
<keyword evidence="2" id="KW-0812">Transmembrane</keyword>
<organism evidence="3 4">
    <name type="scientific">Symbiodinium natans</name>
    <dbReference type="NCBI Taxonomy" id="878477"/>
    <lineage>
        <taxon>Eukaryota</taxon>
        <taxon>Sar</taxon>
        <taxon>Alveolata</taxon>
        <taxon>Dinophyceae</taxon>
        <taxon>Suessiales</taxon>
        <taxon>Symbiodiniaceae</taxon>
        <taxon>Symbiodinium</taxon>
    </lineage>
</organism>
<feature type="transmembrane region" description="Helical" evidence="2">
    <location>
        <begin position="106"/>
        <end position="127"/>
    </location>
</feature>
<feature type="compositionally biased region" description="Polar residues" evidence="1">
    <location>
        <begin position="738"/>
        <end position="747"/>
    </location>
</feature>
<comment type="caution">
    <text evidence="3">The sequence shown here is derived from an EMBL/GenBank/DDBJ whole genome shotgun (WGS) entry which is preliminary data.</text>
</comment>
<name>A0A812H829_9DINO</name>
<feature type="transmembrane region" description="Helical" evidence="2">
    <location>
        <begin position="133"/>
        <end position="153"/>
    </location>
</feature>
<dbReference type="Proteomes" id="UP000604046">
    <property type="component" value="Unassembled WGS sequence"/>
</dbReference>
<gene>
    <name evidence="3" type="primary">pstB</name>
    <name evidence="3" type="ORF">SNAT2548_LOCUS1248</name>
</gene>
<accession>A0A812H829</accession>
<feature type="region of interest" description="Disordered" evidence="1">
    <location>
        <begin position="738"/>
        <end position="765"/>
    </location>
</feature>
<proteinExistence type="predicted"/>
<feature type="transmembrane region" description="Helical" evidence="2">
    <location>
        <begin position="74"/>
        <end position="94"/>
    </location>
</feature>
<evidence type="ECO:0000256" key="1">
    <source>
        <dbReference type="SAM" id="MobiDB-lite"/>
    </source>
</evidence>
<protein>
    <submittedName>
        <fullName evidence="3">PstB protein</fullName>
    </submittedName>
</protein>
<evidence type="ECO:0000313" key="4">
    <source>
        <dbReference type="Proteomes" id="UP000604046"/>
    </source>
</evidence>
<evidence type="ECO:0000256" key="2">
    <source>
        <dbReference type="SAM" id="Phobius"/>
    </source>
</evidence>
<feature type="transmembrane region" description="Helical" evidence="2">
    <location>
        <begin position="174"/>
        <end position="194"/>
    </location>
</feature>